<sequence>MWHVCASLADRTHFAWWQTTHHPRTSYHKLEGLSPGWVKERQRCMCGVFIFFSGSAKTPKRGNSAPFQMNAYVSGTMREVSTEASERNSSLTLRATKIPTRANPRDSLFLICSRDPLGGATPRVGICGE</sequence>
<name>A0A224YLI6_9ACAR</name>
<dbReference type="AlphaFoldDB" id="A0A224YLI6"/>
<protein>
    <submittedName>
        <fullName evidence="1">Uncharacterized protein</fullName>
    </submittedName>
</protein>
<proteinExistence type="predicted"/>
<reference evidence="1" key="1">
    <citation type="journal article" date="2017" name="Parasit. Vectors">
        <title>Sialotranscriptomics of Rhipicephalus zambeziensis reveals intricate expression profiles of secretory proteins and suggests tight temporal transcriptional regulation during blood-feeding.</title>
        <authorList>
            <person name="de Castro M.H."/>
            <person name="de Klerk D."/>
            <person name="Pienaar R."/>
            <person name="Rees D.J.G."/>
            <person name="Mans B.J."/>
        </authorList>
    </citation>
    <scope>NUCLEOTIDE SEQUENCE</scope>
    <source>
        <tissue evidence="1">Salivary glands</tissue>
    </source>
</reference>
<dbReference type="EMBL" id="GFPF01003698">
    <property type="protein sequence ID" value="MAA14844.1"/>
    <property type="molecule type" value="Transcribed_RNA"/>
</dbReference>
<organism evidence="1">
    <name type="scientific">Rhipicephalus zambeziensis</name>
    <dbReference type="NCBI Taxonomy" id="60191"/>
    <lineage>
        <taxon>Eukaryota</taxon>
        <taxon>Metazoa</taxon>
        <taxon>Ecdysozoa</taxon>
        <taxon>Arthropoda</taxon>
        <taxon>Chelicerata</taxon>
        <taxon>Arachnida</taxon>
        <taxon>Acari</taxon>
        <taxon>Parasitiformes</taxon>
        <taxon>Ixodida</taxon>
        <taxon>Ixodoidea</taxon>
        <taxon>Ixodidae</taxon>
        <taxon>Rhipicephalinae</taxon>
        <taxon>Rhipicephalus</taxon>
        <taxon>Rhipicephalus</taxon>
    </lineage>
</organism>
<evidence type="ECO:0000313" key="1">
    <source>
        <dbReference type="EMBL" id="MAA14844.1"/>
    </source>
</evidence>
<accession>A0A224YLI6</accession>